<gene>
    <name evidence="2" type="ORF">POPTR_005G204000</name>
</gene>
<evidence type="ECO:0000259" key="1">
    <source>
        <dbReference type="Pfam" id="PF05678"/>
    </source>
</evidence>
<name>B9H831_POPTR</name>
<accession>B9H831</accession>
<organism evidence="2 3">
    <name type="scientific">Populus trichocarpa</name>
    <name type="common">Western balsam poplar</name>
    <name type="synonym">Populus balsamifera subsp. trichocarpa</name>
    <dbReference type="NCBI Taxonomy" id="3694"/>
    <lineage>
        <taxon>Eukaryota</taxon>
        <taxon>Viridiplantae</taxon>
        <taxon>Streptophyta</taxon>
        <taxon>Embryophyta</taxon>
        <taxon>Tracheophyta</taxon>
        <taxon>Spermatophyta</taxon>
        <taxon>Magnoliopsida</taxon>
        <taxon>eudicotyledons</taxon>
        <taxon>Gunneridae</taxon>
        <taxon>Pentapetalae</taxon>
        <taxon>rosids</taxon>
        <taxon>fabids</taxon>
        <taxon>Malpighiales</taxon>
        <taxon>Salicaceae</taxon>
        <taxon>Saliceae</taxon>
        <taxon>Populus</taxon>
    </lineage>
</organism>
<keyword evidence="3" id="KW-1185">Reference proteome</keyword>
<reference evidence="2 3" key="1">
    <citation type="journal article" date="2006" name="Science">
        <title>The genome of black cottonwood, Populus trichocarpa (Torr. &amp; Gray).</title>
        <authorList>
            <person name="Tuskan G.A."/>
            <person name="Difazio S."/>
            <person name="Jansson S."/>
            <person name="Bohlmann J."/>
            <person name="Grigoriev I."/>
            <person name="Hellsten U."/>
            <person name="Putnam N."/>
            <person name="Ralph S."/>
            <person name="Rombauts S."/>
            <person name="Salamov A."/>
            <person name="Schein J."/>
            <person name="Sterck L."/>
            <person name="Aerts A."/>
            <person name="Bhalerao R.R."/>
            <person name="Bhalerao R.P."/>
            <person name="Blaudez D."/>
            <person name="Boerjan W."/>
            <person name="Brun A."/>
            <person name="Brunner A."/>
            <person name="Busov V."/>
            <person name="Campbell M."/>
            <person name="Carlson J."/>
            <person name="Chalot M."/>
            <person name="Chapman J."/>
            <person name="Chen G.L."/>
            <person name="Cooper D."/>
            <person name="Coutinho P.M."/>
            <person name="Couturier J."/>
            <person name="Covert S."/>
            <person name="Cronk Q."/>
            <person name="Cunningham R."/>
            <person name="Davis J."/>
            <person name="Degroeve S."/>
            <person name="Dejardin A."/>
            <person name="Depamphilis C."/>
            <person name="Detter J."/>
            <person name="Dirks B."/>
            <person name="Dubchak I."/>
            <person name="Duplessis S."/>
            <person name="Ehlting J."/>
            <person name="Ellis B."/>
            <person name="Gendler K."/>
            <person name="Goodstein D."/>
            <person name="Gribskov M."/>
            <person name="Grimwood J."/>
            <person name="Groover A."/>
            <person name="Gunter L."/>
            <person name="Hamberger B."/>
            <person name="Heinze B."/>
            <person name="Helariutta Y."/>
            <person name="Henrissat B."/>
            <person name="Holligan D."/>
            <person name="Holt R."/>
            <person name="Huang W."/>
            <person name="Islam-Faridi N."/>
            <person name="Jones S."/>
            <person name="Jones-Rhoades M."/>
            <person name="Jorgensen R."/>
            <person name="Joshi C."/>
            <person name="Kangasjarvi J."/>
            <person name="Karlsson J."/>
            <person name="Kelleher C."/>
            <person name="Kirkpatrick R."/>
            <person name="Kirst M."/>
            <person name="Kohler A."/>
            <person name="Kalluri U."/>
            <person name="Larimer F."/>
            <person name="Leebens-Mack J."/>
            <person name="Leple J.C."/>
            <person name="Locascio P."/>
            <person name="Lou Y."/>
            <person name="Lucas S."/>
            <person name="Martin F."/>
            <person name="Montanini B."/>
            <person name="Napoli C."/>
            <person name="Nelson D.R."/>
            <person name="Nelson C."/>
            <person name="Nieminen K."/>
            <person name="Nilsson O."/>
            <person name="Pereda V."/>
            <person name="Peter G."/>
            <person name="Philippe R."/>
            <person name="Pilate G."/>
            <person name="Poliakov A."/>
            <person name="Razumovskaya J."/>
            <person name="Richardson P."/>
            <person name="Rinaldi C."/>
            <person name="Ritland K."/>
            <person name="Rouze P."/>
            <person name="Ryaboy D."/>
            <person name="Schmutz J."/>
            <person name="Schrader J."/>
            <person name="Segerman B."/>
            <person name="Shin H."/>
            <person name="Siddiqui A."/>
            <person name="Sterky F."/>
            <person name="Terry A."/>
            <person name="Tsai C.J."/>
            <person name="Uberbacher E."/>
            <person name="Unneberg P."/>
            <person name="Vahala J."/>
            <person name="Wall K."/>
            <person name="Wessler S."/>
            <person name="Yang G."/>
            <person name="Yin T."/>
            <person name="Douglas C."/>
            <person name="Marra M."/>
            <person name="Sandberg G."/>
            <person name="Van de Peer Y."/>
            <person name="Rokhsar D."/>
        </authorList>
    </citation>
    <scope>NUCLEOTIDE SEQUENCE [LARGE SCALE GENOMIC DNA]</scope>
    <source>
        <strain evidence="3">cv. Nisqually</strain>
    </source>
</reference>
<dbReference type="AlphaFoldDB" id="B9H831"/>
<dbReference type="Proteomes" id="UP000006729">
    <property type="component" value="Chromosome 5"/>
</dbReference>
<dbReference type="HOGENOM" id="CLU_967712_0_0_1"/>
<evidence type="ECO:0000313" key="3">
    <source>
        <dbReference type="Proteomes" id="UP000006729"/>
    </source>
</evidence>
<dbReference type="InParanoid" id="B9H831"/>
<protein>
    <recommendedName>
        <fullName evidence="1">VQ domain-containing protein</fullName>
    </recommendedName>
</protein>
<dbReference type="EMBL" id="CM009294">
    <property type="protein sequence ID" value="PNT37723.1"/>
    <property type="molecule type" value="Genomic_DNA"/>
</dbReference>
<dbReference type="InterPro" id="IPR008889">
    <property type="entry name" value="VQ"/>
</dbReference>
<sequence>MGKKVSQASMKISKNEKNQLGSLIKVLRPKVYITDSSSFKRLVQELTGNGKTIPSPPPPSKPQTVLENVAVVNVEAHGEPVCSMETPIDASIDSLEFGDQLVSFTEELNQPYNHGEPESNMYTSFDASVDSLKLCDQLVSFTGELNQPHNHGGPESSMETSFDASVDSFEFCNQLVSFTEEPNQPYNHGEPESSMETSFDASVDSFEYCNQLVPFIEELNQPYNQLHFDDVTLNHLSIYQQIDMLTGQDFESLLLDIEQYPFSSSYSQTHMLEEVFGSCNMAVIEPEEESCWAKAILRGLHVVWLLLPRNWLVAKVFGCSHGCLAMIQAYYDSLHS</sequence>
<dbReference type="Pfam" id="PF05678">
    <property type="entry name" value="VQ"/>
    <property type="match status" value="1"/>
</dbReference>
<feature type="domain" description="VQ" evidence="1">
    <location>
        <begin position="29"/>
        <end position="49"/>
    </location>
</feature>
<proteinExistence type="predicted"/>
<evidence type="ECO:0000313" key="2">
    <source>
        <dbReference type="EMBL" id="PNT37723.1"/>
    </source>
</evidence>
<dbReference type="STRING" id="3694.B9H831"/>
<dbReference type="GO" id="GO:0005634">
    <property type="term" value="C:nucleus"/>
    <property type="evidence" value="ECO:0000318"/>
    <property type="project" value="GO_Central"/>
</dbReference>
<dbReference type="eggNOG" id="ENOG502SAJD">
    <property type="taxonomic scope" value="Eukaryota"/>
</dbReference>